<evidence type="ECO:0000313" key="7">
    <source>
        <dbReference type="EMBL" id="MDE1460735.1"/>
    </source>
</evidence>
<evidence type="ECO:0000256" key="3">
    <source>
        <dbReference type="ARBA" id="ARBA00023143"/>
    </source>
</evidence>
<evidence type="ECO:0000256" key="4">
    <source>
        <dbReference type="RuleBase" id="RU362073"/>
    </source>
</evidence>
<proteinExistence type="inferred from homology"/>
<dbReference type="Pfam" id="PF00700">
    <property type="entry name" value="Flagellin_C"/>
    <property type="match status" value="1"/>
</dbReference>
<comment type="caution">
    <text evidence="7">The sequence shown here is derived from an EMBL/GenBank/DDBJ whole genome shotgun (WGS) entry which is preliminary data.</text>
</comment>
<accession>A0ABT5U2Y7</accession>
<organism evidence="7 8">
    <name type="scientific">Spartinivicinus poritis</name>
    <dbReference type="NCBI Taxonomy" id="2994640"/>
    <lineage>
        <taxon>Bacteria</taxon>
        <taxon>Pseudomonadati</taxon>
        <taxon>Pseudomonadota</taxon>
        <taxon>Gammaproteobacteria</taxon>
        <taxon>Oceanospirillales</taxon>
        <taxon>Zooshikellaceae</taxon>
        <taxon>Spartinivicinus</taxon>
    </lineage>
</organism>
<keyword evidence="2 4" id="KW-0964">Secreted</keyword>
<dbReference type="InterPro" id="IPR001029">
    <property type="entry name" value="Flagellin_N"/>
</dbReference>
<dbReference type="InterPro" id="IPR001492">
    <property type="entry name" value="Flagellin"/>
</dbReference>
<keyword evidence="3 4" id="KW-0975">Bacterial flagellum</keyword>
<dbReference type="SUPFAM" id="SSF64518">
    <property type="entry name" value="Phase 1 flagellin"/>
    <property type="match status" value="2"/>
</dbReference>
<evidence type="ECO:0000256" key="1">
    <source>
        <dbReference type="ARBA" id="ARBA00005709"/>
    </source>
</evidence>
<dbReference type="RefSeq" id="WP_274687107.1">
    <property type="nucleotide sequence ID" value="NZ_JAPMOU010000002.1"/>
</dbReference>
<dbReference type="Gene3D" id="1.20.1330.10">
    <property type="entry name" value="f41 fragment of flagellin, N-terminal domain"/>
    <property type="match status" value="2"/>
</dbReference>
<feature type="domain" description="Flagellin C-terminal" evidence="6">
    <location>
        <begin position="601"/>
        <end position="686"/>
    </location>
</feature>
<keyword evidence="7" id="KW-0969">Cilium</keyword>
<dbReference type="PANTHER" id="PTHR42792:SF2">
    <property type="entry name" value="FLAGELLIN"/>
    <property type="match status" value="1"/>
</dbReference>
<comment type="function">
    <text evidence="4">Flagellin is the subunit protein which polymerizes to form the filaments of bacterial flagella.</text>
</comment>
<feature type="domain" description="Flagellin N-terminal" evidence="5">
    <location>
        <begin position="5"/>
        <end position="142"/>
    </location>
</feature>
<dbReference type="Gene3D" id="3.30.70.2120">
    <property type="match status" value="3"/>
</dbReference>
<keyword evidence="8" id="KW-1185">Reference proteome</keyword>
<dbReference type="PRINTS" id="PR00207">
    <property type="entry name" value="FLAGELLIN"/>
</dbReference>
<dbReference type="Pfam" id="PF00669">
    <property type="entry name" value="Flagellin_N"/>
    <property type="match status" value="1"/>
</dbReference>
<sequence length="688" mass="71053">MPQIINTNVTALIAQRTLNTTQQAEDNALSRLASGLRVNSTKDDAAGFAISIRFDSHIRGSAIAIRNANDGISLAQTAEGAFTSVINNLQRIRELALQSANNSNTEVDRVALNEEILQLIDEIQSVAENTNFNSKKLLDGSLTNTLFQTGGNLGEVIPLSIAKVTTDSLGSALADGISSTRPGSLTTLANGDLVINQVPIAAPTGIDDNASTHENERSAIAIAAAINQSTGLTEVTARANPNVVGYSGFLAATNATVNGAIVINNISINVSTNVNLDADVNRESVVSTINNATGQTGVRAINTGSISTGITLIADDGRNIRYDDNGSGLSAAVAIAAAATQTYVGSYTLVAKNQQPISIDFGRSDIGRFTGLAFGTYSGGNSGVVGRRVSTSALSTGDLVINGVAVGPSLTGFDTASSINNSGSAIAKAVAINLIKEQTGVTATALPTVVYARSVNPGNDRSESVEINGVTIGLVFAAADSESQIIDKVVTAVNRKSGQTGVSAAVFGDSFRLIAPDGRNVNLANETANATDAGFNVPSIGANTGASIQLLSAGKIEISTNNPFLSIDRVGFRVGTYGNLEQGQLLQNIDVTSVEGANLAIKAVDNAIEQIAFQQSKLGAIQNRFLSAINNLQINNENLTSAKSRIVDADFAAETAAFSRAQVLQQAGISVLAQANAKPQQVLALLQI</sequence>
<evidence type="ECO:0000259" key="6">
    <source>
        <dbReference type="Pfam" id="PF00700"/>
    </source>
</evidence>
<evidence type="ECO:0000256" key="2">
    <source>
        <dbReference type="ARBA" id="ARBA00022525"/>
    </source>
</evidence>
<reference evidence="7 8" key="1">
    <citation type="submission" date="2022-11" db="EMBL/GenBank/DDBJ databases">
        <title>Spartinivicinus poritis sp. nov., isolated from scleractinian coral Porites lutea.</title>
        <authorList>
            <person name="Zhang G."/>
            <person name="Cai L."/>
            <person name="Wei Q."/>
        </authorList>
    </citation>
    <scope>NUCLEOTIDE SEQUENCE [LARGE SCALE GENOMIC DNA]</scope>
    <source>
        <strain evidence="7 8">A2-2</strain>
    </source>
</reference>
<keyword evidence="7" id="KW-0282">Flagellum</keyword>
<dbReference type="Gene3D" id="6.10.280.190">
    <property type="match status" value="1"/>
</dbReference>
<gene>
    <name evidence="7" type="ORF">ORQ98_02020</name>
</gene>
<dbReference type="EMBL" id="JAPMOU010000002">
    <property type="protein sequence ID" value="MDE1460735.1"/>
    <property type="molecule type" value="Genomic_DNA"/>
</dbReference>
<evidence type="ECO:0000259" key="5">
    <source>
        <dbReference type="Pfam" id="PF00669"/>
    </source>
</evidence>
<name>A0ABT5U2Y7_9GAMM</name>
<evidence type="ECO:0000313" key="8">
    <source>
        <dbReference type="Proteomes" id="UP001528823"/>
    </source>
</evidence>
<dbReference type="InterPro" id="IPR042187">
    <property type="entry name" value="Flagellin_C_sub2"/>
</dbReference>
<dbReference type="Proteomes" id="UP001528823">
    <property type="component" value="Unassembled WGS sequence"/>
</dbReference>
<dbReference type="Gene3D" id="6.10.10.10">
    <property type="entry name" value="Flagellar export chaperone, C-terminal domain"/>
    <property type="match status" value="1"/>
</dbReference>
<keyword evidence="7" id="KW-0966">Cell projection</keyword>
<comment type="subcellular location">
    <subcellularLocation>
        <location evidence="4">Secreted</location>
    </subcellularLocation>
    <subcellularLocation>
        <location evidence="4">Bacterial flagellum</location>
    </subcellularLocation>
</comment>
<dbReference type="InterPro" id="IPR046358">
    <property type="entry name" value="Flagellin_C"/>
</dbReference>
<comment type="similarity">
    <text evidence="1 4">Belongs to the bacterial flagellin family.</text>
</comment>
<protein>
    <recommendedName>
        <fullName evidence="4">Flagellin</fullName>
    </recommendedName>
</protein>
<dbReference type="PANTHER" id="PTHR42792">
    <property type="entry name" value="FLAGELLIN"/>
    <property type="match status" value="1"/>
</dbReference>